<organism evidence="1">
    <name type="scientific">uncultured Solirubrobacteraceae bacterium</name>
    <dbReference type="NCBI Taxonomy" id="1162706"/>
    <lineage>
        <taxon>Bacteria</taxon>
        <taxon>Bacillati</taxon>
        <taxon>Actinomycetota</taxon>
        <taxon>Thermoleophilia</taxon>
        <taxon>Solirubrobacterales</taxon>
        <taxon>Solirubrobacteraceae</taxon>
        <taxon>environmental samples</taxon>
    </lineage>
</organism>
<dbReference type="EMBL" id="CADCVR010000043">
    <property type="protein sequence ID" value="CAA9490972.1"/>
    <property type="molecule type" value="Genomic_DNA"/>
</dbReference>
<accession>A0A6J4S6K8</accession>
<name>A0A6J4S6K8_9ACTN</name>
<evidence type="ECO:0000313" key="1">
    <source>
        <dbReference type="EMBL" id="CAA9490972.1"/>
    </source>
</evidence>
<gene>
    <name evidence="1" type="ORF">AVDCRST_MAG53-1453</name>
</gene>
<sequence>MRDASSTQATRLLRADGVRAHRELGMLRALQARALGHHSY</sequence>
<dbReference type="AlphaFoldDB" id="A0A6J4S6K8"/>
<protein>
    <submittedName>
        <fullName evidence="1">Uncharacterized protein</fullName>
    </submittedName>
</protein>
<proteinExistence type="predicted"/>
<reference evidence="1" key="1">
    <citation type="submission" date="2020-02" db="EMBL/GenBank/DDBJ databases">
        <authorList>
            <person name="Meier V. D."/>
        </authorList>
    </citation>
    <scope>NUCLEOTIDE SEQUENCE</scope>
    <source>
        <strain evidence="1">AVDCRST_MAG53</strain>
    </source>
</reference>